<dbReference type="InterPro" id="IPR011701">
    <property type="entry name" value="MFS"/>
</dbReference>
<dbReference type="GO" id="GO:0016020">
    <property type="term" value="C:membrane"/>
    <property type="evidence" value="ECO:0007669"/>
    <property type="project" value="UniProtKB-SubCell"/>
</dbReference>
<evidence type="ECO:0000256" key="1">
    <source>
        <dbReference type="ARBA" id="ARBA00004141"/>
    </source>
</evidence>
<accession>A0A1H0LA37</accession>
<keyword evidence="3 6" id="KW-0812">Transmembrane</keyword>
<dbReference type="Pfam" id="PF07690">
    <property type="entry name" value="MFS_1"/>
    <property type="match status" value="1"/>
</dbReference>
<feature type="transmembrane region" description="Helical" evidence="6">
    <location>
        <begin position="26"/>
        <end position="49"/>
    </location>
</feature>
<organism evidence="8 9">
    <name type="scientific">Methylobacterium phyllostachyos</name>
    <dbReference type="NCBI Taxonomy" id="582672"/>
    <lineage>
        <taxon>Bacteria</taxon>
        <taxon>Pseudomonadati</taxon>
        <taxon>Pseudomonadota</taxon>
        <taxon>Alphaproteobacteria</taxon>
        <taxon>Hyphomicrobiales</taxon>
        <taxon>Methylobacteriaceae</taxon>
        <taxon>Methylobacterium</taxon>
    </lineage>
</organism>
<dbReference type="InterPro" id="IPR036259">
    <property type="entry name" value="MFS_trans_sf"/>
</dbReference>
<dbReference type="AlphaFoldDB" id="A0A1H0LA37"/>
<feature type="transmembrane region" description="Helical" evidence="6">
    <location>
        <begin position="185"/>
        <end position="205"/>
    </location>
</feature>
<feature type="transmembrane region" description="Helical" evidence="6">
    <location>
        <begin position="150"/>
        <end position="173"/>
    </location>
</feature>
<feature type="domain" description="Major facilitator superfamily (MFS) profile" evidence="7">
    <location>
        <begin position="26"/>
        <end position="433"/>
    </location>
</feature>
<dbReference type="Gene3D" id="1.20.1250.20">
    <property type="entry name" value="MFS general substrate transporter like domains"/>
    <property type="match status" value="2"/>
</dbReference>
<dbReference type="InterPro" id="IPR020846">
    <property type="entry name" value="MFS_dom"/>
</dbReference>
<evidence type="ECO:0000313" key="8">
    <source>
        <dbReference type="EMBL" id="SDO65104.1"/>
    </source>
</evidence>
<dbReference type="Proteomes" id="UP000198704">
    <property type="component" value="Unassembled WGS sequence"/>
</dbReference>
<keyword evidence="9" id="KW-1185">Reference proteome</keyword>
<evidence type="ECO:0000256" key="4">
    <source>
        <dbReference type="ARBA" id="ARBA00022989"/>
    </source>
</evidence>
<feature type="transmembrane region" description="Helical" evidence="6">
    <location>
        <begin position="254"/>
        <end position="271"/>
    </location>
</feature>
<evidence type="ECO:0000256" key="3">
    <source>
        <dbReference type="ARBA" id="ARBA00022692"/>
    </source>
</evidence>
<feature type="transmembrane region" description="Helical" evidence="6">
    <location>
        <begin position="409"/>
        <end position="432"/>
    </location>
</feature>
<evidence type="ECO:0000256" key="5">
    <source>
        <dbReference type="ARBA" id="ARBA00023136"/>
    </source>
</evidence>
<dbReference type="PANTHER" id="PTHR43791:SF36">
    <property type="entry name" value="TRANSPORTER, PUTATIVE (AFU_ORTHOLOGUE AFUA_6G08340)-RELATED"/>
    <property type="match status" value="1"/>
</dbReference>
<reference evidence="9" key="1">
    <citation type="submission" date="2016-10" db="EMBL/GenBank/DDBJ databases">
        <authorList>
            <person name="Varghese N."/>
            <person name="Submissions S."/>
        </authorList>
    </citation>
    <scope>NUCLEOTIDE SEQUENCE [LARGE SCALE GENOMIC DNA]</scope>
    <source>
        <strain evidence="9">BL47</strain>
    </source>
</reference>
<dbReference type="RefSeq" id="WP_091722844.1">
    <property type="nucleotide sequence ID" value="NZ_FNHS01000033.1"/>
</dbReference>
<proteinExistence type="predicted"/>
<dbReference type="CDD" id="cd17319">
    <property type="entry name" value="MFS_ExuT_GudP_like"/>
    <property type="match status" value="1"/>
</dbReference>
<evidence type="ECO:0000256" key="2">
    <source>
        <dbReference type="ARBA" id="ARBA00022448"/>
    </source>
</evidence>
<evidence type="ECO:0000313" key="9">
    <source>
        <dbReference type="Proteomes" id="UP000198704"/>
    </source>
</evidence>
<feature type="transmembrane region" description="Helical" evidence="6">
    <location>
        <begin position="291"/>
        <end position="307"/>
    </location>
</feature>
<comment type="subcellular location">
    <subcellularLocation>
        <location evidence="1">Membrane</location>
        <topology evidence="1">Multi-pass membrane protein</topology>
    </subcellularLocation>
</comment>
<dbReference type="STRING" id="582672.SAMN05216360_1332"/>
<dbReference type="PROSITE" id="PS50850">
    <property type="entry name" value="MFS"/>
    <property type="match status" value="1"/>
</dbReference>
<feature type="transmembrane region" description="Helical" evidence="6">
    <location>
        <begin position="377"/>
        <end position="397"/>
    </location>
</feature>
<dbReference type="FunFam" id="1.20.1250.20:FF:000018">
    <property type="entry name" value="MFS transporter permease"/>
    <property type="match status" value="1"/>
</dbReference>
<feature type="transmembrane region" description="Helical" evidence="6">
    <location>
        <begin position="116"/>
        <end position="138"/>
    </location>
</feature>
<dbReference type="GO" id="GO:0022857">
    <property type="term" value="F:transmembrane transporter activity"/>
    <property type="evidence" value="ECO:0007669"/>
    <property type="project" value="InterPro"/>
</dbReference>
<evidence type="ECO:0000259" key="7">
    <source>
        <dbReference type="PROSITE" id="PS50850"/>
    </source>
</evidence>
<evidence type="ECO:0000256" key="6">
    <source>
        <dbReference type="SAM" id="Phobius"/>
    </source>
</evidence>
<keyword evidence="5 6" id="KW-0472">Membrane</keyword>
<protein>
    <submittedName>
        <fullName evidence="8">MFS transporter, ACS family, tartrate transporter</fullName>
    </submittedName>
</protein>
<dbReference type="OrthoDB" id="9773957at2"/>
<sequence>MTGLVTGSPDDTALERSAMRRIGWRLVPFLILAYFVSFLDRVNVGFAAIQMNHDVGLSATVFGWGAGIFFLGYFLMEIPSNLMLERYGARLWIARIMATWGLISGAMALVQGPWSFIGLRFLLGVAEAGFFPGVILYLTYWFPSAYRARIVGIFMISIPISSFLGSPISGALLGLSGWGLRGWQWLFILEGLPAVLMAFAVLWLLPNGPRDAAWLPAEERDWLERQLRDEGARNTRRGQTGKPPLWEVLRDRRLALFAAIYFGSTASSYGLSFWTPQIVKGFGLGNVETGLLNSIPYGFASVAMILWGRHSDRMGERRWHLALSFLVLALGLAGGTVLSGLGPMVAALTVAAVGVYMLKGPFWALATEHLPPSTAAASIAAINAVGNLGGFLGPYLIGAIKDGTGSFTLSLLPLVAFALLSAGLSLVPGRVAQPAPGARRPSAA</sequence>
<feature type="transmembrane region" description="Helical" evidence="6">
    <location>
        <begin position="55"/>
        <end position="75"/>
    </location>
</feature>
<keyword evidence="4 6" id="KW-1133">Transmembrane helix</keyword>
<dbReference type="PANTHER" id="PTHR43791">
    <property type="entry name" value="PERMEASE-RELATED"/>
    <property type="match status" value="1"/>
</dbReference>
<keyword evidence="2" id="KW-0813">Transport</keyword>
<feature type="transmembrane region" description="Helical" evidence="6">
    <location>
        <begin position="319"/>
        <end position="338"/>
    </location>
</feature>
<gene>
    <name evidence="8" type="ORF">SAMN05216360_1332</name>
</gene>
<dbReference type="EMBL" id="FNHS01000033">
    <property type="protein sequence ID" value="SDO65104.1"/>
    <property type="molecule type" value="Genomic_DNA"/>
</dbReference>
<feature type="transmembrane region" description="Helical" evidence="6">
    <location>
        <begin position="87"/>
        <end position="110"/>
    </location>
</feature>
<dbReference type="SUPFAM" id="SSF103473">
    <property type="entry name" value="MFS general substrate transporter"/>
    <property type="match status" value="1"/>
</dbReference>
<feature type="transmembrane region" description="Helical" evidence="6">
    <location>
        <begin position="344"/>
        <end position="365"/>
    </location>
</feature>
<name>A0A1H0LA37_9HYPH</name>